<evidence type="ECO:0000259" key="3">
    <source>
        <dbReference type="PROSITE" id="PS51272"/>
    </source>
</evidence>
<dbReference type="PANTHER" id="PTHR43308">
    <property type="entry name" value="OUTER MEMBRANE PROTEIN ALPHA-RELATED"/>
    <property type="match status" value="1"/>
</dbReference>
<dbReference type="PANTHER" id="PTHR43308:SF5">
    <property type="entry name" value="S-LAYER PROTEIN _ PEPTIDOGLYCAN ENDO-BETA-N-ACETYLGLUCOSAMINIDASE"/>
    <property type="match status" value="1"/>
</dbReference>
<evidence type="ECO:0000313" key="4">
    <source>
        <dbReference type="EMBL" id="BEP30283.1"/>
    </source>
</evidence>
<protein>
    <recommendedName>
        <fullName evidence="3">SLH domain-containing protein</fullName>
    </recommendedName>
</protein>
<feature type="domain" description="SLH" evidence="3">
    <location>
        <begin position="40"/>
        <end position="103"/>
    </location>
</feature>
<dbReference type="Proteomes" id="UP001321786">
    <property type="component" value="Chromosome"/>
</dbReference>
<dbReference type="PROSITE" id="PS51272">
    <property type="entry name" value="SLH"/>
    <property type="match status" value="2"/>
</dbReference>
<dbReference type="Pfam" id="PF00395">
    <property type="entry name" value="SLH"/>
    <property type="match status" value="2"/>
</dbReference>
<keyword evidence="2" id="KW-0812">Transmembrane</keyword>
<keyword evidence="2" id="KW-1133">Transmembrane helix</keyword>
<keyword evidence="5" id="KW-1185">Reference proteome</keyword>
<organism evidence="4 5">
    <name type="scientific">Helicovermis profundi</name>
    <dbReference type="NCBI Taxonomy" id="3065157"/>
    <lineage>
        <taxon>Bacteria</taxon>
        <taxon>Bacillati</taxon>
        <taxon>Bacillota</taxon>
        <taxon>Clostridia</taxon>
        <taxon>Helicovermis</taxon>
    </lineage>
</organism>
<evidence type="ECO:0000313" key="5">
    <source>
        <dbReference type="Proteomes" id="UP001321786"/>
    </source>
</evidence>
<gene>
    <name evidence="4" type="ORF">HLPR_26140</name>
</gene>
<name>A0AAU9E9V5_9FIRM</name>
<dbReference type="KEGG" id="hprf:HLPR_26140"/>
<evidence type="ECO:0000256" key="1">
    <source>
        <dbReference type="ARBA" id="ARBA00022737"/>
    </source>
</evidence>
<feature type="transmembrane region" description="Helical" evidence="2">
    <location>
        <begin position="20"/>
        <end position="40"/>
    </location>
</feature>
<proteinExistence type="predicted"/>
<dbReference type="AlphaFoldDB" id="A0AAU9E9V5"/>
<keyword evidence="1" id="KW-0677">Repeat</keyword>
<keyword evidence="2" id="KW-0472">Membrane</keyword>
<accession>A0AAU9E9V5</accession>
<dbReference type="InterPro" id="IPR001119">
    <property type="entry name" value="SLH_dom"/>
</dbReference>
<dbReference type="RefSeq" id="WP_338535879.1">
    <property type="nucleotide sequence ID" value="NZ_AP028654.1"/>
</dbReference>
<dbReference type="InterPro" id="IPR051465">
    <property type="entry name" value="Cell_Envelope_Struct_Comp"/>
</dbReference>
<dbReference type="EMBL" id="AP028654">
    <property type="protein sequence ID" value="BEP30283.1"/>
    <property type="molecule type" value="Genomic_DNA"/>
</dbReference>
<sequence>MIVKNNENKSEVKKVVRKLVISFILATILSTFLYSLNTYAETLTFTDVSDTWAEPYIETLIGKGVINGYLDGTFKPNGTITVAEFTKLLLKATDREIGNVNIGKSWYTPVVKKAMEDNIILENEFVNYTKEITRSEMARMVVRSENLIEDELGSYIDEDLDAFSYYIPDFNTVKANMKDSVLKVYSRGIITGYPDRSFKASNSATRAEASVIVNRLIDKTIRKPLKLTDEKVVDTFKDIPKALLKTDKEVVEKAITEDRTYYTGDYIIVGDELRFNDPYNNEFSNYEASDEFVPNINKRAKDILKVFLDHGKVASAYYSENNKIVKIQTYLSTNAMESNHNGYTRVWLEENNIDVAKDYQHSAFSHNASMSMTLMNLKAVYDNDEEYVSMVRDTMISLFGKDTGDKITDYIVDTTQKSFYLKDNEGSRAWNFYSTTINNIKVDYVGRYGTVYFTELHK</sequence>
<feature type="domain" description="SLH" evidence="3">
    <location>
        <begin position="164"/>
        <end position="227"/>
    </location>
</feature>
<reference evidence="4 5" key="1">
    <citation type="submission" date="2023-08" db="EMBL/GenBank/DDBJ databases">
        <title>Helicovermis profunda gen. nov., sp. nov., a novel mesophilic, fermentative bacterium within the Bacillota from a deep-sea hydrothermal vent chimney.</title>
        <authorList>
            <person name="Miyazaki U."/>
            <person name="Mizutani D."/>
            <person name="Hashimoto Y."/>
            <person name="Tame A."/>
            <person name="Sawayama S."/>
            <person name="Miyazaki J."/>
            <person name="Takai K."/>
            <person name="Nakagawa S."/>
        </authorList>
    </citation>
    <scope>NUCLEOTIDE SEQUENCE [LARGE SCALE GENOMIC DNA]</scope>
    <source>
        <strain evidence="4 5">S502</strain>
    </source>
</reference>
<evidence type="ECO:0000256" key="2">
    <source>
        <dbReference type="SAM" id="Phobius"/>
    </source>
</evidence>